<dbReference type="Pfam" id="PF19783">
    <property type="entry name" value="DUF6268"/>
    <property type="match status" value="1"/>
</dbReference>
<dbReference type="EMBL" id="JBHTBN010000006">
    <property type="protein sequence ID" value="MFC7358413.1"/>
    <property type="molecule type" value="Genomic_DNA"/>
</dbReference>
<proteinExistence type="predicted"/>
<dbReference type="InterPro" id="IPR046235">
    <property type="entry name" value="DUF6268"/>
</dbReference>
<gene>
    <name evidence="3" type="ORF">ACFQO1_11995</name>
</gene>
<accession>A0ABW2MUM5</accession>
<feature type="domain" description="DUF6268" evidence="2">
    <location>
        <begin position="90"/>
        <end position="301"/>
    </location>
</feature>
<reference evidence="4" key="1">
    <citation type="journal article" date="2019" name="Int. J. Syst. Evol. Microbiol.">
        <title>The Global Catalogue of Microorganisms (GCM) 10K type strain sequencing project: providing services to taxonomists for standard genome sequencing and annotation.</title>
        <authorList>
            <consortium name="The Broad Institute Genomics Platform"/>
            <consortium name="The Broad Institute Genome Sequencing Center for Infectious Disease"/>
            <person name="Wu L."/>
            <person name="Ma J."/>
        </authorList>
    </citation>
    <scope>NUCLEOTIDE SEQUENCE [LARGE SCALE GENOMIC DNA]</scope>
    <source>
        <strain evidence="4">CGMCC 1.16306</strain>
    </source>
</reference>
<evidence type="ECO:0000256" key="1">
    <source>
        <dbReference type="SAM" id="SignalP"/>
    </source>
</evidence>
<evidence type="ECO:0000313" key="3">
    <source>
        <dbReference type="EMBL" id="MFC7358413.1"/>
    </source>
</evidence>
<keyword evidence="4" id="KW-1185">Reference proteome</keyword>
<protein>
    <submittedName>
        <fullName evidence="3">DUF6268 family outer membrane beta-barrel protein</fullName>
    </submittedName>
</protein>
<dbReference type="Proteomes" id="UP001596415">
    <property type="component" value="Unassembled WGS sequence"/>
</dbReference>
<evidence type="ECO:0000259" key="2">
    <source>
        <dbReference type="Pfam" id="PF19783"/>
    </source>
</evidence>
<comment type="caution">
    <text evidence="3">The sequence shown here is derived from an EMBL/GenBank/DDBJ whole genome shotgun (WGS) entry which is preliminary data.</text>
</comment>
<name>A0ABW2MUM5_9FLAO</name>
<keyword evidence="1" id="KW-0732">Signal</keyword>
<evidence type="ECO:0000313" key="4">
    <source>
        <dbReference type="Proteomes" id="UP001596415"/>
    </source>
</evidence>
<feature type="chain" id="PRO_5046361028" evidence="1">
    <location>
        <begin position="26"/>
        <end position="303"/>
    </location>
</feature>
<feature type="signal peptide" evidence="1">
    <location>
        <begin position="1"/>
        <end position="25"/>
    </location>
</feature>
<sequence>MIKITNLKYVLVVVTILMCSQHTYSQLTDLARIEYTYFPQDDSENTFKRFRVFANYPIQLSEDGYLVIGAEYRNVDLDLGDELPFIKDEIQEFSNYAATIGYTNTMKNDWRYAFQGELRLASNFTDGIVSEDYILGGSVYFIKDRTGDEENAPEKPWRLVLGLNYSTTAGRPFPLPFINYYREFATDWSFGLGVPKSNIKWEFVPNHELQGFVTLDGFFANIQEDLVVTQSNNDQDVGNNISMTTLLSGIGYSWEFIEHFEFYLYFGHTIINNIRIEDDKNNEVYTINDQNNFYGRTGIKLKI</sequence>
<dbReference type="RefSeq" id="WP_380218379.1">
    <property type="nucleotide sequence ID" value="NZ_JBHTBN010000006.1"/>
</dbReference>
<organism evidence="3 4">
    <name type="scientific">Jejudonia soesokkakensis</name>
    <dbReference type="NCBI Taxonomy" id="1323432"/>
    <lineage>
        <taxon>Bacteria</taxon>
        <taxon>Pseudomonadati</taxon>
        <taxon>Bacteroidota</taxon>
        <taxon>Flavobacteriia</taxon>
        <taxon>Flavobacteriales</taxon>
        <taxon>Flavobacteriaceae</taxon>
        <taxon>Jejudonia</taxon>
    </lineage>
</organism>